<dbReference type="PANTHER" id="PTHR43244">
    <property type="match status" value="1"/>
</dbReference>
<dbReference type="AlphaFoldDB" id="A0A9X8QZX5"/>
<dbReference type="Pfam" id="PF00296">
    <property type="entry name" value="Bac_luciferase"/>
    <property type="match status" value="1"/>
</dbReference>
<gene>
    <name evidence="3" type="ORF">SAMN05216268_12989</name>
</gene>
<reference evidence="4" key="1">
    <citation type="submission" date="2016-11" db="EMBL/GenBank/DDBJ databases">
        <authorList>
            <person name="Jaros S."/>
            <person name="Januszkiewicz K."/>
            <person name="Wedrychowicz H."/>
        </authorList>
    </citation>
    <scope>NUCLEOTIDE SEQUENCE [LARGE SCALE GENOMIC DNA]</scope>
    <source>
        <strain evidence="4">CGMCC 4.3555</strain>
    </source>
</reference>
<sequence length="380" mass="40786">MSVDVGLVWDAVGDIAGGRGLLETARTAGLDTFLVFDHLINVFPRQAWDTDFSYLAAAMPTPDRCLDFATVLGNFAPQAGPVRLAIGVTDPNRRHPAVLAQTALTLAQLTERAPVLGIGAGAEENLRPYGVPHDRKVSRVEEALQILRMFLDGEGPHDFRGEFFTLDQALMGLPAPEGRTPRIWLGGNRDRMLRLAGRYADGWLPSELMTPDEYARRLGVVRAAAVAAGRDPDGIVAAGGVPIVVAETDAAAHALLRAKPLRFLALHAGAQSWRAHGFAHPFGEDYRGLVELLPHRLTRAEVDRAMAAVPDELVAEQVVVGSRETVLKRIGELLDAGMRHPMLIPASAMASPEAAGFTIESVGWLAERLRSASTSEGGVA</sequence>
<dbReference type="SUPFAM" id="SSF51679">
    <property type="entry name" value="Bacterial luciferase-like"/>
    <property type="match status" value="1"/>
</dbReference>
<dbReference type="GO" id="GO:0016705">
    <property type="term" value="F:oxidoreductase activity, acting on paired donors, with incorporation or reduction of molecular oxygen"/>
    <property type="evidence" value="ECO:0007669"/>
    <property type="project" value="InterPro"/>
</dbReference>
<organism evidence="3 4">
    <name type="scientific">Streptomyces yunnanensis</name>
    <dbReference type="NCBI Taxonomy" id="156453"/>
    <lineage>
        <taxon>Bacteria</taxon>
        <taxon>Bacillati</taxon>
        <taxon>Actinomycetota</taxon>
        <taxon>Actinomycetes</taxon>
        <taxon>Kitasatosporales</taxon>
        <taxon>Streptomycetaceae</taxon>
        <taxon>Streptomyces</taxon>
    </lineage>
</organism>
<dbReference type="EMBL" id="FRBK01000029">
    <property type="protein sequence ID" value="SHN28387.1"/>
    <property type="molecule type" value="Genomic_DNA"/>
</dbReference>
<evidence type="ECO:0000256" key="1">
    <source>
        <dbReference type="ARBA" id="ARBA00023002"/>
    </source>
</evidence>
<proteinExistence type="predicted"/>
<evidence type="ECO:0000313" key="4">
    <source>
        <dbReference type="Proteomes" id="UP000184388"/>
    </source>
</evidence>
<keyword evidence="1" id="KW-0560">Oxidoreductase</keyword>
<accession>A0A9X8QZX5</accession>
<dbReference type="InterPro" id="IPR036661">
    <property type="entry name" value="Luciferase-like_sf"/>
</dbReference>
<feature type="domain" description="Luciferase-like" evidence="2">
    <location>
        <begin position="20"/>
        <end position="340"/>
    </location>
</feature>
<dbReference type="Gene3D" id="3.20.20.30">
    <property type="entry name" value="Luciferase-like domain"/>
    <property type="match status" value="1"/>
</dbReference>
<dbReference type="CDD" id="cd01097">
    <property type="entry name" value="Tetrahydromethanopterin_reductase"/>
    <property type="match status" value="1"/>
</dbReference>
<evidence type="ECO:0000259" key="2">
    <source>
        <dbReference type="Pfam" id="PF00296"/>
    </source>
</evidence>
<dbReference type="PANTHER" id="PTHR43244:SF1">
    <property type="entry name" value="5,10-METHYLENETETRAHYDROMETHANOPTERIN REDUCTASE"/>
    <property type="match status" value="1"/>
</dbReference>
<name>A0A9X8QZX5_9ACTN</name>
<comment type="caution">
    <text evidence="3">The sequence shown here is derived from an EMBL/GenBank/DDBJ whole genome shotgun (WGS) entry which is preliminary data.</text>
</comment>
<dbReference type="InterPro" id="IPR050564">
    <property type="entry name" value="F420-G6PD/mer"/>
</dbReference>
<protein>
    <submittedName>
        <fullName evidence="3">Phthiodiolone/phenolphthiodiolone dimycocerosates ketoreductase</fullName>
    </submittedName>
</protein>
<dbReference type="RefSeq" id="WP_073449382.1">
    <property type="nucleotide sequence ID" value="NZ_FRBK01000029.1"/>
</dbReference>
<evidence type="ECO:0000313" key="3">
    <source>
        <dbReference type="EMBL" id="SHN28387.1"/>
    </source>
</evidence>
<dbReference type="Proteomes" id="UP000184388">
    <property type="component" value="Unassembled WGS sequence"/>
</dbReference>
<dbReference type="InterPro" id="IPR011251">
    <property type="entry name" value="Luciferase-like_dom"/>
</dbReference>